<dbReference type="EMBL" id="JACGCI010000079">
    <property type="protein sequence ID" value="KAF6747618.1"/>
    <property type="molecule type" value="Genomic_DNA"/>
</dbReference>
<accession>A0A8H6LXH0</accession>
<evidence type="ECO:0000313" key="2">
    <source>
        <dbReference type="Proteomes" id="UP000521943"/>
    </source>
</evidence>
<name>A0A8H6LXH0_9AGAR</name>
<proteinExistence type="predicted"/>
<organism evidence="1 2">
    <name type="scientific">Ephemerocybe angulata</name>
    <dbReference type="NCBI Taxonomy" id="980116"/>
    <lineage>
        <taxon>Eukaryota</taxon>
        <taxon>Fungi</taxon>
        <taxon>Dikarya</taxon>
        <taxon>Basidiomycota</taxon>
        <taxon>Agaricomycotina</taxon>
        <taxon>Agaricomycetes</taxon>
        <taxon>Agaricomycetidae</taxon>
        <taxon>Agaricales</taxon>
        <taxon>Agaricineae</taxon>
        <taxon>Psathyrellaceae</taxon>
        <taxon>Ephemerocybe</taxon>
    </lineage>
</organism>
<reference evidence="1 2" key="1">
    <citation type="submission" date="2020-07" db="EMBL/GenBank/DDBJ databases">
        <title>Comparative genomics of pyrophilous fungi reveals a link between fire events and developmental genes.</title>
        <authorList>
            <consortium name="DOE Joint Genome Institute"/>
            <person name="Steindorff A.S."/>
            <person name="Carver A."/>
            <person name="Calhoun S."/>
            <person name="Stillman K."/>
            <person name="Liu H."/>
            <person name="Lipzen A."/>
            <person name="Pangilinan J."/>
            <person name="Labutti K."/>
            <person name="Bruns T.D."/>
            <person name="Grigoriev I.V."/>
        </authorList>
    </citation>
    <scope>NUCLEOTIDE SEQUENCE [LARGE SCALE GENOMIC DNA]</scope>
    <source>
        <strain evidence="1 2">CBS 144469</strain>
    </source>
</reference>
<feature type="non-terminal residue" evidence="1">
    <location>
        <position position="1"/>
    </location>
</feature>
<sequence>MILPRRAGFVGVSDRCQFDNRLNPVDLDDATDAFQTGLQIIPPGHEDLPEWHANLGRALWNRFKRAGSIPDLDEAILSEQKVAHLSSEDHTSLPTRLDNL</sequence>
<comment type="caution">
    <text evidence="1">The sequence shown here is derived from an EMBL/GenBank/DDBJ whole genome shotgun (WGS) entry which is preliminary data.</text>
</comment>
<keyword evidence="2" id="KW-1185">Reference proteome</keyword>
<dbReference type="Proteomes" id="UP000521943">
    <property type="component" value="Unassembled WGS sequence"/>
</dbReference>
<protein>
    <submittedName>
        <fullName evidence="1">Uncharacterized protein</fullName>
    </submittedName>
</protein>
<gene>
    <name evidence="1" type="ORF">DFP72DRAFT_972262</name>
</gene>
<dbReference type="AlphaFoldDB" id="A0A8H6LXH0"/>
<evidence type="ECO:0000313" key="1">
    <source>
        <dbReference type="EMBL" id="KAF6747618.1"/>
    </source>
</evidence>